<dbReference type="FunFam" id="3.40.309.10:FF:000006">
    <property type="entry name" value="Gamma-glutamyl phosphate reductase"/>
    <property type="match status" value="1"/>
</dbReference>
<dbReference type="InterPro" id="IPR016162">
    <property type="entry name" value="Ald_DH_N"/>
</dbReference>
<feature type="domain" description="Aldehyde dehydrogenase" evidence="8">
    <location>
        <begin position="3"/>
        <end position="287"/>
    </location>
</feature>
<dbReference type="HAMAP" id="MF_00412">
    <property type="entry name" value="ProA"/>
    <property type="match status" value="1"/>
</dbReference>
<feature type="domain" description="Aldehyde dehydrogenase" evidence="8">
    <location>
        <begin position="309"/>
        <end position="379"/>
    </location>
</feature>
<dbReference type="EC" id="1.2.1.41" evidence="7"/>
<dbReference type="GO" id="GO:0050661">
    <property type="term" value="F:NADP binding"/>
    <property type="evidence" value="ECO:0007669"/>
    <property type="project" value="InterPro"/>
</dbReference>
<evidence type="ECO:0000256" key="7">
    <source>
        <dbReference type="HAMAP-Rule" id="MF_00412"/>
    </source>
</evidence>
<dbReference type="InterPro" id="IPR020593">
    <property type="entry name" value="G-glutamylP_reductase_CS"/>
</dbReference>
<dbReference type="NCBIfam" id="NF001221">
    <property type="entry name" value="PRK00197.1"/>
    <property type="match status" value="1"/>
</dbReference>
<dbReference type="GO" id="GO:0055129">
    <property type="term" value="P:L-proline biosynthetic process"/>
    <property type="evidence" value="ECO:0007669"/>
    <property type="project" value="UniProtKB-UniRule"/>
</dbReference>
<sequence>MNASEITQKGKIAKEASRKLALTSTKVKNYALERMAEALEKNAKVILDANSVDLQAGEKKGLSRALLDRLALDGKRIKGMIEGLNVVKSLPDPIGEVISEWERPNGLKIKKVRVPLGVIGIIYEARPNVTVDSAALCLKSGNAVILRGGSDAIQSNIEIANTISEAAYAAGVPEGSIQLIHDTKRETAEELMKAREYVDILIPRGGKSLIQTVVQKSQVPTIETGEGNCHAYVEKTADLKMATEIVYNAKCQRPSVCNAIETLLVDDLIAVEFLPIIKKKLDENHVELRGDAKAQKILPGIKAATEEDWRTEFLALILAVKVVSGVDEAINHINQYGTKHSEVILTKDKKSAKKFQDEIDAAAVFINASTRFTDGFEFGFGAEIGISTQKLHARGPMGLPELTSYKYLIEGNGQIRIV</sequence>
<dbReference type="AlphaFoldDB" id="A0A0S7Y3Q1"/>
<dbReference type="SUPFAM" id="SSF53720">
    <property type="entry name" value="ALDH-like"/>
    <property type="match status" value="1"/>
</dbReference>
<name>A0A0S7Y3Q1_UNCSA</name>
<evidence type="ECO:0000256" key="5">
    <source>
        <dbReference type="ARBA" id="ARBA00023002"/>
    </source>
</evidence>
<dbReference type="InterPro" id="IPR012134">
    <property type="entry name" value="Glu-5-SA_DH"/>
</dbReference>
<dbReference type="InterPro" id="IPR015590">
    <property type="entry name" value="Aldehyde_DH_dom"/>
</dbReference>
<dbReference type="PANTHER" id="PTHR11063">
    <property type="entry name" value="GLUTAMATE SEMIALDEHYDE DEHYDROGENASE"/>
    <property type="match status" value="1"/>
</dbReference>
<dbReference type="Pfam" id="PF00171">
    <property type="entry name" value="Aldedh"/>
    <property type="match status" value="2"/>
</dbReference>
<evidence type="ECO:0000256" key="6">
    <source>
        <dbReference type="ARBA" id="ARBA00049024"/>
    </source>
</evidence>
<comment type="pathway">
    <text evidence="1 7">Amino-acid biosynthesis; L-proline biosynthesis; L-glutamate 5-semialdehyde from L-glutamate: step 2/2.</text>
</comment>
<comment type="function">
    <text evidence="7">Catalyzes the NADPH-dependent reduction of L-glutamate 5-phosphate into L-glutamate 5-semialdehyde and phosphate. The product spontaneously undergoes cyclization to form 1-pyrroline-5-carboxylate.</text>
</comment>
<comment type="catalytic activity">
    <reaction evidence="6 7">
        <text>L-glutamate 5-semialdehyde + phosphate + NADP(+) = L-glutamyl 5-phosphate + NADPH + H(+)</text>
        <dbReference type="Rhea" id="RHEA:19541"/>
        <dbReference type="ChEBI" id="CHEBI:15378"/>
        <dbReference type="ChEBI" id="CHEBI:43474"/>
        <dbReference type="ChEBI" id="CHEBI:57783"/>
        <dbReference type="ChEBI" id="CHEBI:58066"/>
        <dbReference type="ChEBI" id="CHEBI:58274"/>
        <dbReference type="ChEBI" id="CHEBI:58349"/>
        <dbReference type="EC" id="1.2.1.41"/>
    </reaction>
</comment>
<dbReference type="InterPro" id="IPR000965">
    <property type="entry name" value="GPR_dom"/>
</dbReference>
<dbReference type="Proteomes" id="UP000051861">
    <property type="component" value="Unassembled WGS sequence"/>
</dbReference>
<evidence type="ECO:0000256" key="3">
    <source>
        <dbReference type="ARBA" id="ARBA00022650"/>
    </source>
</evidence>
<dbReference type="NCBIfam" id="TIGR00407">
    <property type="entry name" value="proA"/>
    <property type="match status" value="1"/>
</dbReference>
<comment type="similarity">
    <text evidence="7">Belongs to the gamma-glutamyl phosphate reductase family.</text>
</comment>
<evidence type="ECO:0000256" key="2">
    <source>
        <dbReference type="ARBA" id="ARBA00022605"/>
    </source>
</evidence>
<dbReference type="GO" id="GO:0005737">
    <property type="term" value="C:cytoplasm"/>
    <property type="evidence" value="ECO:0007669"/>
    <property type="project" value="UniProtKB-SubCell"/>
</dbReference>
<comment type="caution">
    <text evidence="9">The sequence shown here is derived from an EMBL/GenBank/DDBJ whole genome shotgun (WGS) entry which is preliminary data.</text>
</comment>
<keyword evidence="5 7" id="KW-0560">Oxidoreductase</keyword>
<organism evidence="9 10">
    <name type="scientific">candidate division WOR-1 bacterium DG_54_3</name>
    <dbReference type="NCBI Taxonomy" id="1703775"/>
    <lineage>
        <taxon>Bacteria</taxon>
        <taxon>Bacillati</taxon>
        <taxon>Saganbacteria</taxon>
    </lineage>
</organism>
<gene>
    <name evidence="7 9" type="primary">proA</name>
    <name evidence="9" type="ORF">AMJ44_04025</name>
</gene>
<evidence type="ECO:0000313" key="9">
    <source>
        <dbReference type="EMBL" id="KPJ69344.1"/>
    </source>
</evidence>
<dbReference type="InterPro" id="IPR016161">
    <property type="entry name" value="Ald_DH/histidinol_DH"/>
</dbReference>
<evidence type="ECO:0000313" key="10">
    <source>
        <dbReference type="Proteomes" id="UP000051861"/>
    </source>
</evidence>
<accession>A0A0S7Y3Q1</accession>
<dbReference type="InterPro" id="IPR016163">
    <property type="entry name" value="Ald_DH_C"/>
</dbReference>
<keyword evidence="2 7" id="KW-0028">Amino-acid biosynthesis</keyword>
<keyword evidence="7" id="KW-0963">Cytoplasm</keyword>
<dbReference type="GO" id="GO:0004350">
    <property type="term" value="F:glutamate-5-semialdehyde dehydrogenase activity"/>
    <property type="evidence" value="ECO:0007669"/>
    <property type="project" value="UniProtKB-UniRule"/>
</dbReference>
<dbReference type="PANTHER" id="PTHR11063:SF8">
    <property type="entry name" value="DELTA-1-PYRROLINE-5-CARBOXYLATE SYNTHASE"/>
    <property type="match status" value="1"/>
</dbReference>
<reference evidence="9 10" key="1">
    <citation type="journal article" date="2015" name="Microbiome">
        <title>Genomic resolution of linkages in carbon, nitrogen, and sulfur cycling among widespread estuary sediment bacteria.</title>
        <authorList>
            <person name="Baker B.J."/>
            <person name="Lazar C.S."/>
            <person name="Teske A.P."/>
            <person name="Dick G.J."/>
        </authorList>
    </citation>
    <scope>NUCLEOTIDE SEQUENCE [LARGE SCALE GENOMIC DNA]</scope>
    <source>
        <strain evidence="9">DG_54_3</strain>
    </source>
</reference>
<dbReference type="CDD" id="cd07079">
    <property type="entry name" value="ALDH_F18-19_ProA-GPR"/>
    <property type="match status" value="1"/>
</dbReference>
<dbReference type="PROSITE" id="PS01223">
    <property type="entry name" value="PROA"/>
    <property type="match status" value="1"/>
</dbReference>
<keyword evidence="3 7" id="KW-0641">Proline biosynthesis</keyword>
<keyword evidence="4 7" id="KW-0521">NADP</keyword>
<dbReference type="PATRIC" id="fig|1703775.3.peg.1037"/>
<comment type="subcellular location">
    <subcellularLocation>
        <location evidence="7">Cytoplasm</location>
    </subcellularLocation>
</comment>
<dbReference type="Gene3D" id="3.40.605.10">
    <property type="entry name" value="Aldehyde Dehydrogenase, Chain A, domain 1"/>
    <property type="match status" value="1"/>
</dbReference>
<evidence type="ECO:0000256" key="1">
    <source>
        <dbReference type="ARBA" id="ARBA00004985"/>
    </source>
</evidence>
<dbReference type="Gene3D" id="3.40.309.10">
    <property type="entry name" value="Aldehyde Dehydrogenase, Chain A, domain 2"/>
    <property type="match status" value="1"/>
</dbReference>
<dbReference type="UniPathway" id="UPA00098">
    <property type="reaction ID" value="UER00360"/>
</dbReference>
<proteinExistence type="inferred from homology"/>
<protein>
    <recommendedName>
        <fullName evidence="7">Gamma-glutamyl phosphate reductase</fullName>
        <shortName evidence="7">GPR</shortName>
        <ecNumber evidence="7">1.2.1.41</ecNumber>
    </recommendedName>
    <alternativeName>
        <fullName evidence="7">Glutamate-5-semialdehyde dehydrogenase</fullName>
    </alternativeName>
    <alternativeName>
        <fullName evidence="7">Glutamyl-gamma-semialdehyde dehydrogenase</fullName>
        <shortName evidence="7">GSA dehydrogenase</shortName>
    </alternativeName>
</protein>
<evidence type="ECO:0000259" key="8">
    <source>
        <dbReference type="Pfam" id="PF00171"/>
    </source>
</evidence>
<dbReference type="PIRSF" id="PIRSF000151">
    <property type="entry name" value="GPR"/>
    <property type="match status" value="1"/>
</dbReference>
<evidence type="ECO:0000256" key="4">
    <source>
        <dbReference type="ARBA" id="ARBA00022857"/>
    </source>
</evidence>
<dbReference type="EMBL" id="LIZX01000026">
    <property type="protein sequence ID" value="KPJ69344.1"/>
    <property type="molecule type" value="Genomic_DNA"/>
</dbReference>